<gene>
    <name evidence="2" type="ORF">AVDCRST_MAG03-2624</name>
</gene>
<name>A0A6J4PPD3_9ACTN</name>
<feature type="compositionally biased region" description="Basic and acidic residues" evidence="1">
    <location>
        <begin position="28"/>
        <end position="48"/>
    </location>
</feature>
<sequence length="499" mass="53167">EGGWGGFRGGRFGVARARRGRSWGFPVHPEHNHRQRRPAEHRSRPPGRDRRRAARGARLPSGAWDAAPGVRAAGGRLRVPAGVRGGARRLRRCELVVRALGRRVDARRLQGRAGGGLRDGAGHRACASRAGVSGRGAGQGAGAVRDQHSPRHHRGADARGAVDRVVVVVVDLLRQRAPVPSGGRVVPQGAAGGGAGRGARVRRGRGGPALRGHRSAPSGRSRRGAVGMDEPDGARAGRRLPRPRGGVRRGRAAGTPAHPRYGPAPHPGGVGGERERARRVRGPVYGHLPRPLLPAGRSRLLGHPDRALPHPAAARHPHRRAVRGGALRPRRPPRSHRLRDGVHLRRPRPPHRHRRLDGRLRARLAAGRRGGRARAVHRGEPEPRPRRGAARQARHDLRDAGAGPEHRAGVRGGPGGRRRRGEASLPHAGARGDAAGEPRRAGGVRAGDPRRLLRGGRGLRPRHPGQPVVGGGGSRDRRSGERPRGTGGRHENRENGGAV</sequence>
<feature type="compositionally biased region" description="Basic and acidic residues" evidence="1">
    <location>
        <begin position="145"/>
        <end position="158"/>
    </location>
</feature>
<feature type="region of interest" description="Disordered" evidence="1">
    <location>
        <begin position="302"/>
        <end position="499"/>
    </location>
</feature>
<feature type="region of interest" description="Disordered" evidence="1">
    <location>
        <begin position="130"/>
        <end position="158"/>
    </location>
</feature>
<proteinExistence type="predicted"/>
<feature type="compositionally biased region" description="Basic and acidic residues" evidence="1">
    <location>
        <begin position="393"/>
        <end position="408"/>
    </location>
</feature>
<feature type="non-terminal residue" evidence="2">
    <location>
        <position position="499"/>
    </location>
</feature>
<reference evidence="2" key="1">
    <citation type="submission" date="2020-02" db="EMBL/GenBank/DDBJ databases">
        <authorList>
            <person name="Meier V. D."/>
        </authorList>
    </citation>
    <scope>NUCLEOTIDE SEQUENCE</scope>
    <source>
        <strain evidence="2">AVDCRST_MAG03</strain>
    </source>
</reference>
<evidence type="ECO:0000313" key="2">
    <source>
        <dbReference type="EMBL" id="CAA9422173.1"/>
    </source>
</evidence>
<protein>
    <submittedName>
        <fullName evidence="2">Uncharacterized MFS-type transporter</fullName>
    </submittedName>
</protein>
<feature type="compositionally biased region" description="Basic residues" evidence="1">
    <location>
        <begin position="313"/>
        <end position="337"/>
    </location>
</feature>
<feature type="region of interest" description="Disordered" evidence="1">
    <location>
        <begin position="179"/>
        <end position="276"/>
    </location>
</feature>
<feature type="compositionally biased region" description="Basic and acidic residues" evidence="1">
    <location>
        <begin position="474"/>
        <end position="499"/>
    </location>
</feature>
<organism evidence="2">
    <name type="scientific">uncultured Rubrobacteraceae bacterium</name>
    <dbReference type="NCBI Taxonomy" id="349277"/>
    <lineage>
        <taxon>Bacteria</taxon>
        <taxon>Bacillati</taxon>
        <taxon>Actinomycetota</taxon>
        <taxon>Rubrobacteria</taxon>
        <taxon>Rubrobacterales</taxon>
        <taxon>Rubrobacteraceae</taxon>
        <taxon>environmental samples</taxon>
    </lineage>
</organism>
<feature type="compositionally biased region" description="Basic residues" evidence="1">
    <location>
        <begin position="452"/>
        <end position="463"/>
    </location>
</feature>
<feature type="compositionally biased region" description="Basic residues" evidence="1">
    <location>
        <begin position="236"/>
        <end position="251"/>
    </location>
</feature>
<dbReference type="AlphaFoldDB" id="A0A6J4PPD3"/>
<feature type="non-terminal residue" evidence="2">
    <location>
        <position position="1"/>
    </location>
</feature>
<feature type="compositionally biased region" description="Basic residues" evidence="1">
    <location>
        <begin position="344"/>
        <end position="356"/>
    </location>
</feature>
<feature type="compositionally biased region" description="Low complexity" evidence="1">
    <location>
        <begin position="56"/>
        <end position="65"/>
    </location>
</feature>
<evidence type="ECO:0000256" key="1">
    <source>
        <dbReference type="SAM" id="MobiDB-lite"/>
    </source>
</evidence>
<accession>A0A6J4PPD3</accession>
<feature type="region of interest" description="Disordered" evidence="1">
    <location>
        <begin position="18"/>
        <end position="65"/>
    </location>
</feature>
<dbReference type="EMBL" id="CADCUT010000158">
    <property type="protein sequence ID" value="CAA9422173.1"/>
    <property type="molecule type" value="Genomic_DNA"/>
</dbReference>